<proteinExistence type="predicted"/>
<dbReference type="eggNOG" id="ENOG502S6HX">
    <property type="taxonomic scope" value="Eukaryota"/>
</dbReference>
<name>A0A0E0Q6K6_ORYRU</name>
<organism evidence="2 3">
    <name type="scientific">Oryza rufipogon</name>
    <name type="common">Brownbeard rice</name>
    <name type="synonym">Asian wild rice</name>
    <dbReference type="NCBI Taxonomy" id="4529"/>
    <lineage>
        <taxon>Eukaryota</taxon>
        <taxon>Viridiplantae</taxon>
        <taxon>Streptophyta</taxon>
        <taxon>Embryophyta</taxon>
        <taxon>Tracheophyta</taxon>
        <taxon>Spermatophyta</taxon>
        <taxon>Magnoliopsida</taxon>
        <taxon>Liliopsida</taxon>
        <taxon>Poales</taxon>
        <taxon>Poaceae</taxon>
        <taxon>BOP clade</taxon>
        <taxon>Oryzoideae</taxon>
        <taxon>Oryzeae</taxon>
        <taxon>Oryzinae</taxon>
        <taxon>Oryza</taxon>
    </lineage>
</organism>
<evidence type="ECO:0000313" key="3">
    <source>
        <dbReference type="Proteomes" id="UP000008022"/>
    </source>
</evidence>
<feature type="region of interest" description="Disordered" evidence="1">
    <location>
        <begin position="125"/>
        <end position="165"/>
    </location>
</feature>
<feature type="compositionally biased region" description="Low complexity" evidence="1">
    <location>
        <begin position="70"/>
        <end position="80"/>
    </location>
</feature>
<evidence type="ECO:0000256" key="1">
    <source>
        <dbReference type="SAM" id="MobiDB-lite"/>
    </source>
</evidence>
<reference evidence="2" key="2">
    <citation type="submission" date="2015-06" db="UniProtKB">
        <authorList>
            <consortium name="EnsemblPlants"/>
        </authorList>
    </citation>
    <scope>IDENTIFICATION</scope>
</reference>
<reference evidence="3" key="1">
    <citation type="submission" date="2013-06" db="EMBL/GenBank/DDBJ databases">
        <authorList>
            <person name="Zhao Q."/>
        </authorList>
    </citation>
    <scope>NUCLEOTIDE SEQUENCE</scope>
    <source>
        <strain evidence="3">cv. W1943</strain>
    </source>
</reference>
<dbReference type="EnsemblPlants" id="ORUFI07G10060.1">
    <property type="protein sequence ID" value="ORUFI07G10060.1"/>
    <property type="gene ID" value="ORUFI07G10060"/>
</dbReference>
<dbReference type="STRING" id="4529.A0A0E0Q6K6"/>
<sequence>MGMIISTVIPFIFKSLSPRRSRAGGSGGENPSHPRRRNPAPSSSSPSLELAGGKLGMRQRGLSSSEATNSAESGASEVGSGRYGDATARVRRLGALWARRQSGCGGGFAGVAAAAGGASALSRRPGLGGGGGTGVDAAAGGSGRSSSRPPWLPDGGGTPRGCRSRWRRRRLTPWLPLPATRRRSGRAAGTLDGGGVGDLEWWLDLALQVRCQCSQEKRLCKESWRRCVVFLVAGEAQAAEATLSSPGFSFGRTWRGGRRVAGRRWPGPALRGGAVGCSELAVGFCGKFGSRPAEGHRCGLGGSHALPMLVWWFTKLMRDKLLERLQGFQAKASLDDHQAGSGYAFGCRNPLGSAVMASPRLLAPQEEKQQQSKPAMAAAAASSAAWKRWIRPEVYPLFLATGVAVSICVGQLVRNITGNPEVRVLKEKRAAGVLENFDEGKRYSQHGFRKFIDGKRPEIMPGINSFFSDPPKY</sequence>
<accession>A0A0E0Q6K6</accession>
<protein>
    <submittedName>
        <fullName evidence="2">Uncharacterized protein</fullName>
    </submittedName>
</protein>
<dbReference type="AlphaFoldDB" id="A0A0E0Q6K6"/>
<dbReference type="Gramene" id="ORUFI07G10060.1">
    <property type="protein sequence ID" value="ORUFI07G10060.1"/>
    <property type="gene ID" value="ORUFI07G10060"/>
</dbReference>
<keyword evidence="3" id="KW-1185">Reference proteome</keyword>
<dbReference type="PANTHER" id="PTHR33417">
    <property type="entry name" value="G-BOX BINDING PROTEIN"/>
    <property type="match status" value="1"/>
</dbReference>
<dbReference type="InterPro" id="IPR010530">
    <property type="entry name" value="B12D"/>
</dbReference>
<evidence type="ECO:0000313" key="2">
    <source>
        <dbReference type="EnsemblPlants" id="ORUFI07G10060.1"/>
    </source>
</evidence>
<dbReference type="HOGENOM" id="CLU_577960_0_0_1"/>
<dbReference type="Pfam" id="PF06522">
    <property type="entry name" value="B12D"/>
    <property type="match status" value="1"/>
</dbReference>
<feature type="compositionally biased region" description="Low complexity" evidence="1">
    <location>
        <begin position="135"/>
        <end position="148"/>
    </location>
</feature>
<feature type="region of interest" description="Disordered" evidence="1">
    <location>
        <begin position="18"/>
        <end position="82"/>
    </location>
</feature>
<dbReference type="Proteomes" id="UP000008022">
    <property type="component" value="Unassembled WGS sequence"/>
</dbReference>